<dbReference type="AlphaFoldDB" id="A0A9N8VL22"/>
<accession>A0A9N8VL22</accession>
<organism evidence="1 2">
    <name type="scientific">Funneliformis caledonium</name>
    <dbReference type="NCBI Taxonomy" id="1117310"/>
    <lineage>
        <taxon>Eukaryota</taxon>
        <taxon>Fungi</taxon>
        <taxon>Fungi incertae sedis</taxon>
        <taxon>Mucoromycota</taxon>
        <taxon>Glomeromycotina</taxon>
        <taxon>Glomeromycetes</taxon>
        <taxon>Glomerales</taxon>
        <taxon>Glomeraceae</taxon>
        <taxon>Funneliformis</taxon>
    </lineage>
</organism>
<sequence>MTPPNVMMDRLFAGPSTKFLAVEGHIFTVEARIATLMSNQSINASINTITCKLGKSVIEMMLTAIDVIFAFKW</sequence>
<protein>
    <submittedName>
        <fullName evidence="1">13336_t:CDS:1</fullName>
    </submittedName>
</protein>
<dbReference type="EMBL" id="CAJVPQ010000169">
    <property type="protein sequence ID" value="CAG8453198.1"/>
    <property type="molecule type" value="Genomic_DNA"/>
</dbReference>
<comment type="caution">
    <text evidence="1">The sequence shown here is derived from an EMBL/GenBank/DDBJ whole genome shotgun (WGS) entry which is preliminary data.</text>
</comment>
<proteinExistence type="predicted"/>
<keyword evidence="2" id="KW-1185">Reference proteome</keyword>
<evidence type="ECO:0000313" key="2">
    <source>
        <dbReference type="Proteomes" id="UP000789570"/>
    </source>
</evidence>
<name>A0A9N8VL22_9GLOM</name>
<reference evidence="1" key="1">
    <citation type="submission" date="2021-06" db="EMBL/GenBank/DDBJ databases">
        <authorList>
            <person name="Kallberg Y."/>
            <person name="Tangrot J."/>
            <person name="Rosling A."/>
        </authorList>
    </citation>
    <scope>NUCLEOTIDE SEQUENCE</scope>
    <source>
        <strain evidence="1">UK204</strain>
    </source>
</reference>
<dbReference type="Proteomes" id="UP000789570">
    <property type="component" value="Unassembled WGS sequence"/>
</dbReference>
<gene>
    <name evidence="1" type="ORF">FCALED_LOCUS1351</name>
</gene>
<evidence type="ECO:0000313" key="1">
    <source>
        <dbReference type="EMBL" id="CAG8453198.1"/>
    </source>
</evidence>